<dbReference type="GO" id="GO:0005694">
    <property type="term" value="C:chromosome"/>
    <property type="evidence" value="ECO:0007669"/>
    <property type="project" value="TreeGrafter"/>
</dbReference>
<dbReference type="InterPro" id="IPR001650">
    <property type="entry name" value="Helicase_C-like"/>
</dbReference>
<dbReference type="Gene3D" id="3.40.50.300">
    <property type="entry name" value="P-loop containing nucleotide triphosphate hydrolases"/>
    <property type="match status" value="1"/>
</dbReference>
<evidence type="ECO:0000259" key="6">
    <source>
        <dbReference type="Pfam" id="PF00271"/>
    </source>
</evidence>
<dbReference type="GO" id="GO:0000724">
    <property type="term" value="P:double-strand break repair via homologous recombination"/>
    <property type="evidence" value="ECO:0007669"/>
    <property type="project" value="TreeGrafter"/>
</dbReference>
<feature type="domain" description="Helicase C-terminal" evidence="6">
    <location>
        <begin position="17"/>
        <end position="89"/>
    </location>
</feature>
<evidence type="ECO:0000256" key="5">
    <source>
        <dbReference type="ARBA" id="ARBA00034808"/>
    </source>
</evidence>
<dbReference type="PANTHER" id="PTHR13710:SF105">
    <property type="entry name" value="ATP-DEPENDENT DNA HELICASE Q1"/>
    <property type="match status" value="1"/>
</dbReference>
<keyword evidence="2" id="KW-0238">DNA-binding</keyword>
<name>A0A6A6ZEX8_9PLEO</name>
<dbReference type="Pfam" id="PF00271">
    <property type="entry name" value="Helicase_C"/>
    <property type="match status" value="1"/>
</dbReference>
<keyword evidence="3" id="KW-0413">Isomerase</keyword>
<dbReference type="GO" id="GO:0005737">
    <property type="term" value="C:cytoplasm"/>
    <property type="evidence" value="ECO:0007669"/>
    <property type="project" value="TreeGrafter"/>
</dbReference>
<comment type="catalytic activity">
    <reaction evidence="4">
        <text>Couples ATP hydrolysis with the unwinding of duplex DNA by translocating in the 3'-5' direction.</text>
        <dbReference type="EC" id="5.6.2.4"/>
    </reaction>
</comment>
<accession>A0A6A6ZEX8</accession>
<keyword evidence="8" id="KW-1185">Reference proteome</keyword>
<dbReference type="InterPro" id="IPR027417">
    <property type="entry name" value="P-loop_NTPase"/>
</dbReference>
<dbReference type="GO" id="GO:0043138">
    <property type="term" value="F:3'-5' DNA helicase activity"/>
    <property type="evidence" value="ECO:0007669"/>
    <property type="project" value="UniProtKB-EC"/>
</dbReference>
<dbReference type="GO" id="GO:0003677">
    <property type="term" value="F:DNA binding"/>
    <property type="evidence" value="ECO:0007669"/>
    <property type="project" value="UniProtKB-KW"/>
</dbReference>
<proteinExistence type="inferred from homology"/>
<organism evidence="7 8">
    <name type="scientific">Ophiobolus disseminans</name>
    <dbReference type="NCBI Taxonomy" id="1469910"/>
    <lineage>
        <taxon>Eukaryota</taxon>
        <taxon>Fungi</taxon>
        <taxon>Dikarya</taxon>
        <taxon>Ascomycota</taxon>
        <taxon>Pezizomycotina</taxon>
        <taxon>Dothideomycetes</taxon>
        <taxon>Pleosporomycetidae</taxon>
        <taxon>Pleosporales</taxon>
        <taxon>Pleosporineae</taxon>
        <taxon>Phaeosphaeriaceae</taxon>
        <taxon>Ophiobolus</taxon>
    </lineage>
</organism>
<evidence type="ECO:0000256" key="1">
    <source>
        <dbReference type="ARBA" id="ARBA00005446"/>
    </source>
</evidence>
<reference evidence="7" key="1">
    <citation type="journal article" date="2020" name="Stud. Mycol.">
        <title>101 Dothideomycetes genomes: a test case for predicting lifestyles and emergence of pathogens.</title>
        <authorList>
            <person name="Haridas S."/>
            <person name="Albert R."/>
            <person name="Binder M."/>
            <person name="Bloem J."/>
            <person name="Labutti K."/>
            <person name="Salamov A."/>
            <person name="Andreopoulos B."/>
            <person name="Baker S."/>
            <person name="Barry K."/>
            <person name="Bills G."/>
            <person name="Bluhm B."/>
            <person name="Cannon C."/>
            <person name="Castanera R."/>
            <person name="Culley D."/>
            <person name="Daum C."/>
            <person name="Ezra D."/>
            <person name="Gonzalez J."/>
            <person name="Henrissat B."/>
            <person name="Kuo A."/>
            <person name="Liang C."/>
            <person name="Lipzen A."/>
            <person name="Lutzoni F."/>
            <person name="Magnuson J."/>
            <person name="Mondo S."/>
            <person name="Nolan M."/>
            <person name="Ohm R."/>
            <person name="Pangilinan J."/>
            <person name="Park H.-J."/>
            <person name="Ramirez L."/>
            <person name="Alfaro M."/>
            <person name="Sun H."/>
            <person name="Tritt A."/>
            <person name="Yoshinaga Y."/>
            <person name="Zwiers L.-H."/>
            <person name="Turgeon B."/>
            <person name="Goodwin S."/>
            <person name="Spatafora J."/>
            <person name="Crous P."/>
            <person name="Grigoriev I."/>
        </authorList>
    </citation>
    <scope>NUCLEOTIDE SEQUENCE</scope>
    <source>
        <strain evidence="7">CBS 113818</strain>
    </source>
</reference>
<dbReference type="PANTHER" id="PTHR13710">
    <property type="entry name" value="DNA HELICASE RECQ FAMILY MEMBER"/>
    <property type="match status" value="1"/>
</dbReference>
<dbReference type="Proteomes" id="UP000799424">
    <property type="component" value="Unassembled WGS sequence"/>
</dbReference>
<dbReference type="GO" id="GO:0009378">
    <property type="term" value="F:four-way junction helicase activity"/>
    <property type="evidence" value="ECO:0007669"/>
    <property type="project" value="TreeGrafter"/>
</dbReference>
<sequence length="92" mass="10059">MDEARCLPYAPLPLLQEAESAAKGIIYCRSKALCDKIAGVLGCLVYYADMEGSREEVLDRWQQLGGPIVSTSALGVGVDIPHVRFTLHVERP</sequence>
<dbReference type="SUPFAM" id="SSF52540">
    <property type="entry name" value="P-loop containing nucleoside triphosphate hydrolases"/>
    <property type="match status" value="1"/>
</dbReference>
<evidence type="ECO:0000313" key="7">
    <source>
        <dbReference type="EMBL" id="KAF2819253.1"/>
    </source>
</evidence>
<comment type="similarity">
    <text evidence="1">Belongs to the helicase family. RecQ subfamily.</text>
</comment>
<dbReference type="OrthoDB" id="2608216at2759"/>
<protein>
    <recommendedName>
        <fullName evidence="5">DNA 3'-5' helicase</fullName>
        <ecNumber evidence="5">5.6.2.4</ecNumber>
    </recommendedName>
</protein>
<dbReference type="AlphaFoldDB" id="A0A6A6ZEX8"/>
<gene>
    <name evidence="7" type="ORF">CC86DRAFT_307761</name>
</gene>
<evidence type="ECO:0000256" key="3">
    <source>
        <dbReference type="ARBA" id="ARBA00023235"/>
    </source>
</evidence>
<dbReference type="EMBL" id="MU006246">
    <property type="protein sequence ID" value="KAF2819253.1"/>
    <property type="molecule type" value="Genomic_DNA"/>
</dbReference>
<evidence type="ECO:0000256" key="4">
    <source>
        <dbReference type="ARBA" id="ARBA00034617"/>
    </source>
</evidence>
<evidence type="ECO:0000313" key="8">
    <source>
        <dbReference type="Proteomes" id="UP000799424"/>
    </source>
</evidence>
<dbReference type="EC" id="5.6.2.4" evidence="5"/>
<evidence type="ECO:0000256" key="2">
    <source>
        <dbReference type="ARBA" id="ARBA00023125"/>
    </source>
</evidence>